<evidence type="ECO:0000256" key="4">
    <source>
        <dbReference type="ARBA" id="ARBA00022989"/>
    </source>
</evidence>
<evidence type="ECO:0000313" key="9">
    <source>
        <dbReference type="WBParaSite" id="SSLN_0001367901-mRNA-1"/>
    </source>
</evidence>
<protein>
    <submittedName>
        <fullName evidence="9">SSD domain-containing protein</fullName>
    </submittedName>
</protein>
<evidence type="ECO:0000256" key="5">
    <source>
        <dbReference type="ARBA" id="ARBA00023136"/>
    </source>
</evidence>
<keyword evidence="3 6" id="KW-0812">Transmembrane</keyword>
<feature type="transmembrane region" description="Helical" evidence="6">
    <location>
        <begin position="55"/>
        <end position="74"/>
    </location>
</feature>
<dbReference type="InterPro" id="IPR002549">
    <property type="entry name" value="AI-2E-like"/>
</dbReference>
<dbReference type="Proteomes" id="UP000275846">
    <property type="component" value="Unassembled WGS sequence"/>
</dbReference>
<gene>
    <name evidence="7" type="ORF">SSLN_LOCUS13176</name>
</gene>
<keyword evidence="5 6" id="KW-0472">Membrane</keyword>
<comment type="subcellular location">
    <subcellularLocation>
        <location evidence="1">Membrane</location>
        <topology evidence="1">Multi-pass membrane protein</topology>
    </subcellularLocation>
</comment>
<reference evidence="9" key="1">
    <citation type="submission" date="2016-06" db="UniProtKB">
        <authorList>
            <consortium name="WormBaseParasite"/>
        </authorList>
    </citation>
    <scope>IDENTIFICATION</scope>
</reference>
<dbReference type="OrthoDB" id="5970161at2759"/>
<evidence type="ECO:0000256" key="6">
    <source>
        <dbReference type="SAM" id="Phobius"/>
    </source>
</evidence>
<feature type="transmembrane region" description="Helical" evidence="6">
    <location>
        <begin position="20"/>
        <end position="43"/>
    </location>
</feature>
<feature type="transmembrane region" description="Helical" evidence="6">
    <location>
        <begin position="300"/>
        <end position="325"/>
    </location>
</feature>
<name>A0A183T9M8_SCHSO</name>
<evidence type="ECO:0000256" key="3">
    <source>
        <dbReference type="ARBA" id="ARBA00022692"/>
    </source>
</evidence>
<evidence type="ECO:0000256" key="1">
    <source>
        <dbReference type="ARBA" id="ARBA00004141"/>
    </source>
</evidence>
<keyword evidence="4 6" id="KW-1133">Transmembrane helix</keyword>
<sequence length="391" mass="42752">VVAYFRENVDTIVNVLNSLWHVLSAHASVVFSLLSATTSILLVGGTAVLNFSLSFLIFISALFYLLAVSGSRYLPVEFVVSLTPQASEASPLVLSFYSSVESAITSVLVTTLKRTVFYGMYTVLTHSLFGLDIVVLPSSLSLARLTSNVHIACLHRRVLALDDMPFTPFSGLKSKPNLGDDEALIRPAIYDLDCFGYQHVLSVLPLNENIFQQLPAQRSGLHPRGFLPRRRMGEGVDAQETVFCTCSQKLEPDIFTATLTVGTQHSLPGSVVYPDVGVKVAKEDHAGHPYLTGLSIAGGLYYFGAEGAFIGPILLCFLLVGVNLYRCFLTSEATNLQSTSPPPTTIFMSHSKPTVLSPLRFSNFVTARRTRRPKVIPRSVSEELFPEASHY</sequence>
<dbReference type="PANTHER" id="PTHR21716">
    <property type="entry name" value="TRANSMEMBRANE PROTEIN"/>
    <property type="match status" value="1"/>
</dbReference>
<evidence type="ECO:0000313" key="8">
    <source>
        <dbReference type="Proteomes" id="UP000275846"/>
    </source>
</evidence>
<dbReference type="GO" id="GO:0016020">
    <property type="term" value="C:membrane"/>
    <property type="evidence" value="ECO:0007669"/>
    <property type="project" value="UniProtKB-SubCell"/>
</dbReference>
<dbReference type="AlphaFoldDB" id="A0A183T9M8"/>
<organism evidence="9">
    <name type="scientific">Schistocephalus solidus</name>
    <name type="common">Tapeworm</name>
    <dbReference type="NCBI Taxonomy" id="70667"/>
    <lineage>
        <taxon>Eukaryota</taxon>
        <taxon>Metazoa</taxon>
        <taxon>Spiralia</taxon>
        <taxon>Lophotrochozoa</taxon>
        <taxon>Platyhelminthes</taxon>
        <taxon>Cestoda</taxon>
        <taxon>Eucestoda</taxon>
        <taxon>Diphyllobothriidea</taxon>
        <taxon>Diphyllobothriidae</taxon>
        <taxon>Schistocephalus</taxon>
    </lineage>
</organism>
<dbReference type="EMBL" id="UYSU01037865">
    <property type="protein sequence ID" value="VDL99561.1"/>
    <property type="molecule type" value="Genomic_DNA"/>
</dbReference>
<dbReference type="WBParaSite" id="SSLN_0001367901-mRNA-1">
    <property type="protein sequence ID" value="SSLN_0001367901-mRNA-1"/>
    <property type="gene ID" value="SSLN_0001367901"/>
</dbReference>
<evidence type="ECO:0000256" key="2">
    <source>
        <dbReference type="ARBA" id="ARBA00009773"/>
    </source>
</evidence>
<comment type="similarity">
    <text evidence="2">Belongs to the autoinducer-2 exporter (AI-2E) (TC 2.A.86) family.</text>
</comment>
<accession>A0A183T9M8</accession>
<evidence type="ECO:0000313" key="7">
    <source>
        <dbReference type="EMBL" id="VDL99561.1"/>
    </source>
</evidence>
<reference evidence="7 8" key="2">
    <citation type="submission" date="2018-11" db="EMBL/GenBank/DDBJ databases">
        <authorList>
            <consortium name="Pathogen Informatics"/>
        </authorList>
    </citation>
    <scope>NUCLEOTIDE SEQUENCE [LARGE SCALE GENOMIC DNA]</scope>
    <source>
        <strain evidence="7 8">NST_G2</strain>
    </source>
</reference>
<proteinExistence type="inferred from homology"/>
<keyword evidence="8" id="KW-1185">Reference proteome</keyword>
<dbReference type="PANTHER" id="PTHR21716:SF4">
    <property type="entry name" value="TRANSMEMBRANE PROTEIN 245"/>
    <property type="match status" value="1"/>
</dbReference>